<keyword evidence="6" id="KW-1185">Reference proteome</keyword>
<protein>
    <recommendedName>
        <fullName evidence="7">Leucine Rich Repeat family protein</fullName>
    </recommendedName>
</protein>
<dbReference type="InterPro" id="IPR000048">
    <property type="entry name" value="IQ_motif_EF-hand-BS"/>
</dbReference>
<evidence type="ECO:0000256" key="1">
    <source>
        <dbReference type="ARBA" id="ARBA00022614"/>
    </source>
</evidence>
<dbReference type="InterPro" id="IPR032675">
    <property type="entry name" value="LRR_dom_sf"/>
</dbReference>
<feature type="coiled-coil region" evidence="3">
    <location>
        <begin position="1464"/>
        <end position="1519"/>
    </location>
</feature>
<dbReference type="EMBL" id="JAPFFF010000009">
    <property type="protein sequence ID" value="KAK8882955.1"/>
    <property type="molecule type" value="Genomic_DNA"/>
</dbReference>
<organism evidence="5 6">
    <name type="scientific">Tritrichomonas musculus</name>
    <dbReference type="NCBI Taxonomy" id="1915356"/>
    <lineage>
        <taxon>Eukaryota</taxon>
        <taxon>Metamonada</taxon>
        <taxon>Parabasalia</taxon>
        <taxon>Tritrichomonadida</taxon>
        <taxon>Tritrichomonadidae</taxon>
        <taxon>Tritrichomonas</taxon>
    </lineage>
</organism>
<proteinExistence type="predicted"/>
<feature type="compositionally biased region" description="Basic and acidic residues" evidence="4">
    <location>
        <begin position="1044"/>
        <end position="1054"/>
    </location>
</feature>
<evidence type="ECO:0000256" key="3">
    <source>
        <dbReference type="SAM" id="Coils"/>
    </source>
</evidence>
<feature type="region of interest" description="Disordered" evidence="4">
    <location>
        <begin position="1265"/>
        <end position="1305"/>
    </location>
</feature>
<dbReference type="PROSITE" id="PS51450">
    <property type="entry name" value="LRR"/>
    <property type="match status" value="1"/>
</dbReference>
<name>A0ABR2JVW0_9EUKA</name>
<feature type="compositionally biased region" description="Polar residues" evidence="4">
    <location>
        <begin position="1271"/>
        <end position="1283"/>
    </location>
</feature>
<dbReference type="SUPFAM" id="SSF52058">
    <property type="entry name" value="L domain-like"/>
    <property type="match status" value="1"/>
</dbReference>
<evidence type="ECO:0000256" key="2">
    <source>
        <dbReference type="ARBA" id="ARBA00022737"/>
    </source>
</evidence>
<evidence type="ECO:0000313" key="5">
    <source>
        <dbReference type="EMBL" id="KAK8882955.1"/>
    </source>
</evidence>
<feature type="compositionally biased region" description="Polar residues" evidence="4">
    <location>
        <begin position="1148"/>
        <end position="1157"/>
    </location>
</feature>
<keyword evidence="3" id="KW-0175">Coiled coil</keyword>
<comment type="caution">
    <text evidence="5">The sequence shown here is derived from an EMBL/GenBank/DDBJ whole genome shotgun (WGS) entry which is preliminary data.</text>
</comment>
<feature type="compositionally biased region" description="Polar residues" evidence="4">
    <location>
        <begin position="1199"/>
        <end position="1209"/>
    </location>
</feature>
<keyword evidence="1" id="KW-0433">Leucine-rich repeat</keyword>
<dbReference type="PANTHER" id="PTHR15454">
    <property type="entry name" value="NISCHARIN RELATED"/>
    <property type="match status" value="1"/>
</dbReference>
<feature type="compositionally biased region" description="Low complexity" evidence="4">
    <location>
        <begin position="1295"/>
        <end position="1305"/>
    </location>
</feature>
<feature type="compositionally biased region" description="Polar residues" evidence="4">
    <location>
        <begin position="1089"/>
        <end position="1115"/>
    </location>
</feature>
<reference evidence="5 6" key="1">
    <citation type="submission" date="2024-04" db="EMBL/GenBank/DDBJ databases">
        <title>Tritrichomonas musculus Genome.</title>
        <authorList>
            <person name="Alves-Ferreira E."/>
            <person name="Grigg M."/>
            <person name="Lorenzi H."/>
            <person name="Galac M."/>
        </authorList>
    </citation>
    <scope>NUCLEOTIDE SEQUENCE [LARGE SCALE GENOMIC DNA]</scope>
    <source>
        <strain evidence="5 6">EAF2021</strain>
    </source>
</reference>
<feature type="region of interest" description="Disordered" evidence="4">
    <location>
        <begin position="1044"/>
        <end position="1244"/>
    </location>
</feature>
<dbReference type="InterPro" id="IPR001611">
    <property type="entry name" value="Leu-rich_rpt"/>
</dbReference>
<feature type="compositionally biased region" description="Polar residues" evidence="4">
    <location>
        <begin position="1127"/>
        <end position="1141"/>
    </location>
</feature>
<dbReference type="PANTHER" id="PTHR15454:SF56">
    <property type="entry name" value="PROTEIN PHOSPHATASE 1 REGULATORY SUBUNIT 7-RELATED"/>
    <property type="match status" value="1"/>
</dbReference>
<feature type="compositionally biased region" description="Polar residues" evidence="4">
    <location>
        <begin position="1219"/>
        <end position="1230"/>
    </location>
</feature>
<evidence type="ECO:0000256" key="4">
    <source>
        <dbReference type="SAM" id="MobiDB-lite"/>
    </source>
</evidence>
<dbReference type="Pfam" id="PF00612">
    <property type="entry name" value="IQ"/>
    <property type="match status" value="2"/>
</dbReference>
<dbReference type="PROSITE" id="PS50096">
    <property type="entry name" value="IQ"/>
    <property type="match status" value="2"/>
</dbReference>
<dbReference type="Gene3D" id="3.80.10.10">
    <property type="entry name" value="Ribonuclease Inhibitor"/>
    <property type="match status" value="1"/>
</dbReference>
<keyword evidence="2" id="KW-0677">Repeat</keyword>
<dbReference type="Gene3D" id="1.20.5.190">
    <property type="match status" value="1"/>
</dbReference>
<gene>
    <name evidence="5" type="ORF">M9Y10_045602</name>
</gene>
<evidence type="ECO:0000313" key="6">
    <source>
        <dbReference type="Proteomes" id="UP001470230"/>
    </source>
</evidence>
<feature type="compositionally biased region" description="Basic and acidic residues" evidence="4">
    <location>
        <begin position="1183"/>
        <end position="1197"/>
    </location>
</feature>
<dbReference type="Proteomes" id="UP001470230">
    <property type="component" value="Unassembled WGS sequence"/>
</dbReference>
<sequence>MGDPLTVDLIYDGADVAKEDVPLNKIQFFAISLMHLTDISIITKLESLTVIQLRLCNLVVFPEEFFSMPNLESIDLSGNSIASLQIPIKKEDNEGDIQDIWQKLPKLTTLNLSENSLNDINEIMKLKTIPKLKHLVLTGNICLTANNAFNRICEAFPNLLALNDLIITSQHRAIVMNFITYIQDSAIPLVETDNYLFLYVKYLRCSVNERFARRHRVQFFCINRVLRHCSFVTKIQSVFRGFIARQRWENMKKSTLFLQTRIKFFCHLRSCAAMKIQGLFRCHKLKHVVLEHRNARKIQGAWRRYLSRDNAIIDLFENKEITDQLTYQFYITNESLFKLYKFLEDKGITYRQSIINNSMLVDDSDDFKVIRFGPLKKRNLPGSPAIYYNVDENILIRRNRHHEPTSNSIWCNHDHNKLTPVEQVSKNGVNYNPICPFRQIKYIPYTRDIRVKKLKNYQKLKLVTFTDVPLFRKIIKAVAHSFPEGVVLFPLMFLNESVCQFTLHCSARMFNVRNRDFHKMKKYVIEKRAAKSIKSFIRTNRIVRYLHHLTKMLRYSETIPEAMTFFVPQNFLNVVKLDFKNQKDLLQYENEHSKDITFKTEKPLNTHLIHSDFSNAKKSSFINTSKEKEKENGFRNRMKNLINNDMNSFNFSMDENSKEDDVNSVDFDNVDLDPKLRHGFPIKFPAEFGFTEDRIVSLSHENPNPFLACFIPSEPIIFQGKSLSMLPTFETTIRPALPSMFSVPITKKTINLGRIMRITFSSPEEAFRRLFIFAYLTADMSRFMIDVQVVEYCAALLIQNHWRGFLYRRDYRHLASQKERIVNPAILLKQEVPNLVKKKKDEPPPTFKKMVREELPPEIAIANLRGDYRSWESLHRHKKISELYEFNDKPYKSSIVDDRKIDKNDEDEKIITDSMKNVGLVNDLENAYVNLSKPDDENYENYRKSMKSEMKKQRRNLIEMAKTTNGHLNEESRPSFQPKKPPPFEIEVESQTIFGQSFPKVKELDLNVNLNTLKELDRPKEPIKPIDTSEEAYESIKQFYTFQKRESKKDDRFKSPPAVKKKSANENGGDVNDQNANHVDFDDDLDNYYASNTDTSFQQPKMSPHLTSTPRTPHSANKPRVQFVDFKSSTTNQVSKSSLKQTEAAEISPSSSQQKLISPSVKKPPSKVKIDVLANTSKAIKKGRPESAIDRTNKPKMIDSSSRPSSRTNVKPPKPLIEASSSSSQATPVTKRQEGPQIRVPTPKLQTAHYKAPQMKNAEFTESLVAPTPTPIGSSTAPVTPIQSSYSKSRKSDNNNDSGASSNLSSTASVLTTSMVDYDSLTNPFTSLMITSPQWTDNTMRDALRKAFTKLVRLHQLGIEIEQAMVTDNTIAEKMMKTQKVREKVTRAREELKTNKEEELIDLMERNKIEQLEREEKVREVRARTAMTRNRNVNKVRKIHRDAINKYKKERDFALNFVSVSRKIAQQIEQKQLKAEKRKELEEAANKVAKQHEEAKEAIESYKQKVKEMEEYKRKVAQRDKVINEEKRAAQNEAYLRRIEMLSTIKEDEKLMKESYHIMKNQRKVVPTNVPQPIETDEVEGATLIIRDYMGPNLGETEAHLLCQIISEIV</sequence>
<dbReference type="SMART" id="SM00015">
    <property type="entry name" value="IQ"/>
    <property type="match status" value="3"/>
</dbReference>
<accession>A0ABR2JVW0</accession>
<evidence type="ECO:0008006" key="7">
    <source>
        <dbReference type="Google" id="ProtNLM"/>
    </source>
</evidence>